<accession>A0A6N0NRY5</accession>
<reference evidence="1 2" key="1">
    <citation type="submission" date="2020-02" db="EMBL/GenBank/DDBJ databases">
        <title>Comparative genome analysis reveals the metabolism and evolution of the thermophilic archaeal genus Metallosphaera.</title>
        <authorList>
            <person name="Jiang C."/>
        </authorList>
    </citation>
    <scope>NUCLEOTIDE SEQUENCE [LARGE SCALE GENOMIC DNA]</scope>
    <source>
        <strain evidence="1 2">Ric-A</strain>
    </source>
</reference>
<evidence type="ECO:0000313" key="1">
    <source>
        <dbReference type="EMBL" id="QKQ99633.1"/>
    </source>
</evidence>
<dbReference type="AlphaFoldDB" id="A0A6N0NRY5"/>
<dbReference type="GeneID" id="55641044"/>
<dbReference type="EMBL" id="CP049074">
    <property type="protein sequence ID" value="QKQ99633.1"/>
    <property type="molecule type" value="Genomic_DNA"/>
</dbReference>
<name>A0A6N0NRY5_9CREN</name>
<dbReference type="KEGG" id="mten:GWK48_03805"/>
<organism evidence="1 2">
    <name type="scientific">Metallosphaera tengchongensis</name>
    <dbReference type="NCBI Taxonomy" id="1532350"/>
    <lineage>
        <taxon>Archaea</taxon>
        <taxon>Thermoproteota</taxon>
        <taxon>Thermoprotei</taxon>
        <taxon>Sulfolobales</taxon>
        <taxon>Sulfolobaceae</taxon>
        <taxon>Metallosphaera</taxon>
    </lineage>
</organism>
<dbReference type="RefSeq" id="WP_174629780.1">
    <property type="nucleotide sequence ID" value="NZ_CP049074.1"/>
</dbReference>
<gene>
    <name evidence="1" type="ORF">GWK48_03805</name>
</gene>
<dbReference type="SUPFAM" id="SSF49464">
    <property type="entry name" value="Carboxypeptidase regulatory domain-like"/>
    <property type="match status" value="1"/>
</dbReference>
<keyword evidence="2" id="KW-1185">Reference proteome</keyword>
<proteinExistence type="predicted"/>
<evidence type="ECO:0008006" key="3">
    <source>
        <dbReference type="Google" id="ProtNLM"/>
    </source>
</evidence>
<sequence>MRKQLLLVLALIVLVLTMAGVVLASSYRTTLVISKSGTSSDSEYTLQVKVLMNYGPFGGEQPLNDGIVQVYGPNGQFYRNFTNANGIVTFVLPAGEYKVDVASLHYTFNVDLNQNVEATLSYAYLVS</sequence>
<dbReference type="InterPro" id="IPR008969">
    <property type="entry name" value="CarboxyPept-like_regulatory"/>
</dbReference>
<dbReference type="OrthoDB" id="34256at2157"/>
<dbReference type="Proteomes" id="UP000509301">
    <property type="component" value="Chromosome"/>
</dbReference>
<protein>
    <recommendedName>
        <fullName evidence="3">Carboxypeptidase regulatory-like domain-containing protein</fullName>
    </recommendedName>
</protein>
<evidence type="ECO:0000313" key="2">
    <source>
        <dbReference type="Proteomes" id="UP000509301"/>
    </source>
</evidence>